<dbReference type="EMBL" id="JANEWF010000009">
    <property type="protein sequence ID" value="MDA8483615.1"/>
    <property type="molecule type" value="Genomic_DNA"/>
</dbReference>
<proteinExistence type="predicted"/>
<name>A0ABT4Y429_METRE</name>
<protein>
    <submittedName>
        <fullName evidence="1">Uncharacterized protein</fullName>
    </submittedName>
</protein>
<accession>A0ABT4Y429</accession>
<comment type="caution">
    <text evidence="1">The sequence shown here is derived from an EMBL/GenBank/DDBJ whole genome shotgun (WGS) entry which is preliminary data.</text>
</comment>
<dbReference type="Proteomes" id="UP001211689">
    <property type="component" value="Unassembled WGS sequence"/>
</dbReference>
<reference evidence="1 2" key="1">
    <citation type="submission" date="2022-07" db="EMBL/GenBank/DDBJ databases">
        <title>Genome Analysis of Selected Gammaproteobacteria from Nigerian Food snails.</title>
        <authorList>
            <person name="Okafor A.C."/>
        </authorList>
    </citation>
    <scope>NUCLEOTIDE SEQUENCE [LARGE SCALE GENOMIC DNA]</scope>
    <source>
        <strain evidence="1 2">Awg 2</strain>
    </source>
</reference>
<gene>
    <name evidence="1" type="ORF">NNO07_11080</name>
</gene>
<keyword evidence="2" id="KW-1185">Reference proteome</keyword>
<dbReference type="RefSeq" id="WP_271470794.1">
    <property type="nucleotide sequence ID" value="NZ_JANEWF010000009.1"/>
</dbReference>
<sequence>MAKFVFTVEDRQGGVTLSLDMREGPASPYDRSTRASRLAKRLLDIVEMEDAINTTPAHKLLPPSQTLH</sequence>
<evidence type="ECO:0000313" key="2">
    <source>
        <dbReference type="Proteomes" id="UP001211689"/>
    </source>
</evidence>
<evidence type="ECO:0000313" key="1">
    <source>
        <dbReference type="EMBL" id="MDA8483615.1"/>
    </source>
</evidence>
<organism evidence="1 2">
    <name type="scientific">Metapseudomonas resinovorans</name>
    <name type="common">Pseudomonas resinovorans</name>
    <dbReference type="NCBI Taxonomy" id="53412"/>
    <lineage>
        <taxon>Bacteria</taxon>
        <taxon>Pseudomonadati</taxon>
        <taxon>Pseudomonadota</taxon>
        <taxon>Gammaproteobacteria</taxon>
        <taxon>Pseudomonadales</taxon>
        <taxon>Pseudomonadaceae</taxon>
        <taxon>Metapseudomonas</taxon>
    </lineage>
</organism>